<protein>
    <submittedName>
        <fullName evidence="2">Amidohydrolase family protein</fullName>
    </submittedName>
</protein>
<dbReference type="Proteomes" id="UP001174694">
    <property type="component" value="Unassembled WGS sequence"/>
</dbReference>
<dbReference type="InterPro" id="IPR006680">
    <property type="entry name" value="Amidohydro-rel"/>
</dbReference>
<dbReference type="InterPro" id="IPR050287">
    <property type="entry name" value="MTA/SAH_deaminase"/>
</dbReference>
<dbReference type="AlphaFoldDB" id="A0AA38RDW4"/>
<feature type="domain" description="Amidohydrolase-related" evidence="1">
    <location>
        <begin position="65"/>
        <end position="165"/>
    </location>
</feature>
<evidence type="ECO:0000313" key="3">
    <source>
        <dbReference type="Proteomes" id="UP001174694"/>
    </source>
</evidence>
<reference evidence="2" key="1">
    <citation type="submission" date="2022-07" db="EMBL/GenBank/DDBJ databases">
        <title>Fungi with potential for degradation of polypropylene.</title>
        <authorList>
            <person name="Gostincar C."/>
        </authorList>
    </citation>
    <scope>NUCLEOTIDE SEQUENCE</scope>
    <source>
        <strain evidence="2">EXF-13308</strain>
    </source>
</reference>
<dbReference type="Gene3D" id="3.20.20.140">
    <property type="entry name" value="Metal-dependent hydrolases"/>
    <property type="match status" value="1"/>
</dbReference>
<name>A0AA38RDW4_9PEZI</name>
<evidence type="ECO:0000313" key="2">
    <source>
        <dbReference type="EMBL" id="KAJ9144233.1"/>
    </source>
</evidence>
<dbReference type="Gene3D" id="2.30.40.10">
    <property type="entry name" value="Urease, subunit C, domain 1"/>
    <property type="match status" value="1"/>
</dbReference>
<dbReference type="Pfam" id="PF01979">
    <property type="entry name" value="Amidohydro_1"/>
    <property type="match status" value="2"/>
</dbReference>
<dbReference type="SUPFAM" id="SSF51338">
    <property type="entry name" value="Composite domain of metallo-dependent hydrolases"/>
    <property type="match status" value="2"/>
</dbReference>
<dbReference type="SUPFAM" id="SSF51556">
    <property type="entry name" value="Metallo-dependent hydrolases"/>
    <property type="match status" value="1"/>
</dbReference>
<evidence type="ECO:0000259" key="1">
    <source>
        <dbReference type="Pfam" id="PF01979"/>
    </source>
</evidence>
<dbReference type="InterPro" id="IPR011059">
    <property type="entry name" value="Metal-dep_hydrolase_composite"/>
</dbReference>
<dbReference type="GO" id="GO:0016810">
    <property type="term" value="F:hydrolase activity, acting on carbon-nitrogen (but not peptide) bonds"/>
    <property type="evidence" value="ECO:0007669"/>
    <property type="project" value="InterPro"/>
</dbReference>
<dbReference type="InterPro" id="IPR032466">
    <property type="entry name" value="Metal_Hydrolase"/>
</dbReference>
<proteinExistence type="predicted"/>
<accession>A0AA38RDW4</accession>
<organism evidence="2 3">
    <name type="scientific">Pleurostoma richardsiae</name>
    <dbReference type="NCBI Taxonomy" id="41990"/>
    <lineage>
        <taxon>Eukaryota</taxon>
        <taxon>Fungi</taxon>
        <taxon>Dikarya</taxon>
        <taxon>Ascomycota</taxon>
        <taxon>Pezizomycotina</taxon>
        <taxon>Sordariomycetes</taxon>
        <taxon>Sordariomycetidae</taxon>
        <taxon>Calosphaeriales</taxon>
        <taxon>Pleurostomataceae</taxon>
        <taxon>Pleurostoma</taxon>
    </lineage>
</organism>
<feature type="domain" description="Amidohydrolase-related" evidence="1">
    <location>
        <begin position="311"/>
        <end position="429"/>
    </location>
</feature>
<comment type="caution">
    <text evidence="2">The sequence shown here is derived from an EMBL/GenBank/DDBJ whole genome shotgun (WGS) entry which is preliminary data.</text>
</comment>
<dbReference type="PANTHER" id="PTHR43794:SF5">
    <property type="entry name" value="CHLOROHYDROLASE FAMILY PROTEIN"/>
    <property type="match status" value="1"/>
</dbReference>
<gene>
    <name evidence="2" type="ORF">NKR23_g6236</name>
</gene>
<keyword evidence="3" id="KW-1185">Reference proteome</keyword>
<dbReference type="PANTHER" id="PTHR43794">
    <property type="entry name" value="AMINOHYDROLASE SSNA-RELATED"/>
    <property type="match status" value="1"/>
</dbReference>
<sequence>MAAQSNYRTLLRGGTLLVHDDESHVQPTCADLLIVGNTIARIQKNILLEEEDAAKTTIIDCRGKIICPGFISTHHHLYQTPMKGQHANHTLLEYFPTGNFTASLYSLADAFWGELGGALEAIDAGTTTVVDHSSLNLSPEYPKTTLRALASSGLRAIYAYCSPRIVQSWSPLKWTDDYSSDWVLDSFNSLAKDEPIASGRVRLGFAVDNLYLPAEEISALYARIRSAGAKVITSHAVGGLSFGNPPSAVQILAQHGLLGPDILLSHANFPKDGDAELLRTAGAWVSSTPNTELQMGMPPVALQAGFSSQASLGVDCHSWGSGFIPGQMRLLLQWARCQRAEDLAAAGEWSRHVGFGVEEVFNLGTVGGARAVGMSDEIGRIQEGFKADLVVFGTQSPGMLVAAVESPVAAVVLHSNERDVEMVIVDGVVRKQEGHLIDVVTAPPVGGGPTGLGVEEGERITWDDVAGEVLSSRERLKQKMLGIDWDAAEEVTLDRFHYNRKSMVEAVNSGDA</sequence>
<dbReference type="EMBL" id="JANBVO010000017">
    <property type="protein sequence ID" value="KAJ9144233.1"/>
    <property type="molecule type" value="Genomic_DNA"/>
</dbReference>